<dbReference type="AlphaFoldDB" id="A0A0U1NS70"/>
<dbReference type="OrthoDB" id="2940908at2"/>
<keyword evidence="2" id="KW-1133">Transmembrane helix</keyword>
<keyword evidence="2" id="KW-0472">Membrane</keyword>
<evidence type="ECO:0000256" key="2">
    <source>
        <dbReference type="SAM" id="Phobius"/>
    </source>
</evidence>
<evidence type="ECO:0000313" key="3">
    <source>
        <dbReference type="EMBL" id="CRK80897.1"/>
    </source>
</evidence>
<name>A0A0U1NS70_9BACI</name>
<feature type="compositionally biased region" description="Basic and acidic residues" evidence="1">
    <location>
        <begin position="59"/>
        <end position="69"/>
    </location>
</feature>
<keyword evidence="4" id="KW-1185">Reference proteome</keyword>
<gene>
    <name evidence="3" type="ORF">BN000_00788</name>
</gene>
<dbReference type="Proteomes" id="UP000199087">
    <property type="component" value="Unassembled WGS sequence"/>
</dbReference>
<evidence type="ECO:0000256" key="1">
    <source>
        <dbReference type="SAM" id="MobiDB-lite"/>
    </source>
</evidence>
<dbReference type="STRING" id="1499688.BN000_00788"/>
<keyword evidence="2" id="KW-0812">Transmembrane</keyword>
<dbReference type="RefSeq" id="WP_090631091.1">
    <property type="nucleotide sequence ID" value="NZ_CVRB01000001.1"/>
</dbReference>
<accession>A0A0U1NS70</accession>
<proteinExistence type="predicted"/>
<feature type="transmembrane region" description="Helical" evidence="2">
    <location>
        <begin position="33"/>
        <end position="54"/>
    </location>
</feature>
<dbReference type="EMBL" id="CVRB01000001">
    <property type="protein sequence ID" value="CRK80897.1"/>
    <property type="molecule type" value="Genomic_DNA"/>
</dbReference>
<organism evidence="3 4">
    <name type="scientific">Neobacillus massiliamazoniensis</name>
    <dbReference type="NCBI Taxonomy" id="1499688"/>
    <lineage>
        <taxon>Bacteria</taxon>
        <taxon>Bacillati</taxon>
        <taxon>Bacillota</taxon>
        <taxon>Bacilli</taxon>
        <taxon>Bacillales</taxon>
        <taxon>Bacillaceae</taxon>
        <taxon>Neobacillus</taxon>
    </lineage>
</organism>
<sequence length="125" mass="14245">MARKWSMNIILGVAAFLLTYSFSIVNNTWPDSLFRAGIGFVLFFGFGFFFRFFIQQISSKKDSEHDQKKTVAQKNPKIVQNEDGPMKEAPFQAISLTKLHDELGTQDPEKIAQTIHTWTKENQGG</sequence>
<evidence type="ECO:0000313" key="4">
    <source>
        <dbReference type="Proteomes" id="UP000199087"/>
    </source>
</evidence>
<reference evidence="4" key="1">
    <citation type="submission" date="2015-05" db="EMBL/GenBank/DDBJ databases">
        <authorList>
            <person name="Urmite Genomes"/>
        </authorList>
    </citation>
    <scope>NUCLEOTIDE SEQUENCE [LARGE SCALE GENOMIC DNA]</scope>
    <source>
        <strain evidence="4">LF1</strain>
    </source>
</reference>
<feature type="region of interest" description="Disordered" evidence="1">
    <location>
        <begin position="59"/>
        <end position="83"/>
    </location>
</feature>
<protein>
    <submittedName>
        <fullName evidence="3">Uncharacterized protein</fullName>
    </submittedName>
</protein>